<dbReference type="PANTHER" id="PTHR30231:SF4">
    <property type="entry name" value="PROTEIN NEN2"/>
    <property type="match status" value="1"/>
</dbReference>
<reference evidence="5" key="1">
    <citation type="journal article" date="2020" name="Nature">
        <title>Giant virus diversity and host interactions through global metagenomics.</title>
        <authorList>
            <person name="Schulz F."/>
            <person name="Roux S."/>
            <person name="Paez-Espino D."/>
            <person name="Jungbluth S."/>
            <person name="Walsh D.A."/>
            <person name="Denef V.J."/>
            <person name="McMahon K.D."/>
            <person name="Konstantinidis K.T."/>
            <person name="Eloe-Fadrosh E.A."/>
            <person name="Kyrpides N.C."/>
            <person name="Woyke T."/>
        </authorList>
    </citation>
    <scope>NUCLEOTIDE SEQUENCE</scope>
    <source>
        <strain evidence="5">GVMAG-M-3300027708-20</strain>
    </source>
</reference>
<dbReference type="SMART" id="SM00479">
    <property type="entry name" value="EXOIII"/>
    <property type="match status" value="1"/>
</dbReference>
<name>A0A6C0JF12_9ZZZZ</name>
<dbReference type="InterPro" id="IPR012337">
    <property type="entry name" value="RNaseH-like_sf"/>
</dbReference>
<dbReference type="InterPro" id="IPR036397">
    <property type="entry name" value="RNaseH_sf"/>
</dbReference>
<protein>
    <recommendedName>
        <fullName evidence="4">Exonuclease domain-containing protein</fullName>
    </recommendedName>
</protein>
<evidence type="ECO:0000256" key="3">
    <source>
        <dbReference type="ARBA" id="ARBA00022839"/>
    </source>
</evidence>
<evidence type="ECO:0000259" key="4">
    <source>
        <dbReference type="SMART" id="SM00479"/>
    </source>
</evidence>
<proteinExistence type="predicted"/>
<dbReference type="PANTHER" id="PTHR30231">
    <property type="entry name" value="DNA POLYMERASE III SUBUNIT EPSILON"/>
    <property type="match status" value="1"/>
</dbReference>
<evidence type="ECO:0000313" key="5">
    <source>
        <dbReference type="EMBL" id="QHU03983.1"/>
    </source>
</evidence>
<dbReference type="SUPFAM" id="SSF53098">
    <property type="entry name" value="Ribonuclease H-like"/>
    <property type="match status" value="1"/>
</dbReference>
<dbReference type="Gene3D" id="3.30.420.10">
    <property type="entry name" value="Ribonuclease H-like superfamily/Ribonuclease H"/>
    <property type="match status" value="1"/>
</dbReference>
<dbReference type="AlphaFoldDB" id="A0A6C0JF12"/>
<feature type="domain" description="Exonuclease" evidence="4">
    <location>
        <begin position="14"/>
        <end position="230"/>
    </location>
</feature>
<dbReference type="Pfam" id="PF00929">
    <property type="entry name" value="RNase_T"/>
    <property type="match status" value="1"/>
</dbReference>
<evidence type="ECO:0000256" key="2">
    <source>
        <dbReference type="ARBA" id="ARBA00022801"/>
    </source>
</evidence>
<dbReference type="EMBL" id="MN740389">
    <property type="protein sequence ID" value="QHU03983.1"/>
    <property type="molecule type" value="Genomic_DNA"/>
</dbReference>
<sequence length="232" mass="26990">MSTINISAPIKKRMIMVFDVETTGLLPKKQRGSKEEIPLTNYPYIIQLSCIIYDIYEEQIVRKYDTYIKIPDTVEINETVTSLTGITKEICNDKGKNIVEVISEFYELYMLGEVIVAHNIDFDERMIQIELERNRSEFLEKAPFCFTIFNKTYEKLKGVDRYCTMKRGTELCNIMVPSKIEGGNPSKKWPRLAELHEKLFGEIPLNLHDSSVDTLACLKCFLKMRHGRIMKQ</sequence>
<accession>A0A6C0JF12</accession>
<dbReference type="GO" id="GO:0003676">
    <property type="term" value="F:nucleic acid binding"/>
    <property type="evidence" value="ECO:0007669"/>
    <property type="project" value="InterPro"/>
</dbReference>
<keyword evidence="2" id="KW-0378">Hydrolase</keyword>
<dbReference type="CDD" id="cd06127">
    <property type="entry name" value="DEDDh"/>
    <property type="match status" value="1"/>
</dbReference>
<evidence type="ECO:0000256" key="1">
    <source>
        <dbReference type="ARBA" id="ARBA00022722"/>
    </source>
</evidence>
<keyword evidence="1" id="KW-0540">Nuclease</keyword>
<organism evidence="5">
    <name type="scientific">viral metagenome</name>
    <dbReference type="NCBI Taxonomy" id="1070528"/>
    <lineage>
        <taxon>unclassified sequences</taxon>
        <taxon>metagenomes</taxon>
        <taxon>organismal metagenomes</taxon>
    </lineage>
</organism>
<keyword evidence="3" id="KW-0269">Exonuclease</keyword>
<dbReference type="InterPro" id="IPR013520">
    <property type="entry name" value="Ribonucl_H"/>
</dbReference>
<dbReference type="GO" id="GO:0008408">
    <property type="term" value="F:3'-5' exonuclease activity"/>
    <property type="evidence" value="ECO:0007669"/>
    <property type="project" value="TreeGrafter"/>
</dbReference>